<accession>A0A212THN0</accession>
<evidence type="ECO:0000313" key="3">
    <source>
        <dbReference type="EMBL" id="SNC65493.1"/>
    </source>
</evidence>
<dbReference type="InterPro" id="IPR036196">
    <property type="entry name" value="Ptyr_pPase_sf"/>
</dbReference>
<dbReference type="AlphaFoldDB" id="A0A212THN0"/>
<gene>
    <name evidence="3" type="ORF">SAMN05445756_1343</name>
</gene>
<dbReference type="Pfam" id="PF01451">
    <property type="entry name" value="LMWPc"/>
    <property type="match status" value="1"/>
</dbReference>
<name>A0A212THN0_9MICO</name>
<protein>
    <submittedName>
        <fullName evidence="3">Protein-tyrosine-phosphatase</fullName>
    </submittedName>
</protein>
<dbReference type="SUPFAM" id="SSF52788">
    <property type="entry name" value="Phosphotyrosine protein phosphatases I"/>
    <property type="match status" value="1"/>
</dbReference>
<dbReference type="Gene3D" id="1.10.8.1060">
    <property type="entry name" value="Corynebacterium glutamicum thioredoxin-dependent arsenate reductase, N-terminal domain"/>
    <property type="match status" value="1"/>
</dbReference>
<sequence>MTAQPGIEKQYESATERLLHEFDAVFSREEVSEALRRARAEREANAKIKDFVPVLAERQAKDRLKALAQQRGAANTRIPVVIFVSPHNAGATQMAATLTDKYSGGRIHVMSAGIDPHEEIDPAVVQVMQERGIDTTHMYPQPVEQDVLRAADVVVTMADPDLGEDFLARRREDWPVRLIGQEVDAVRAARDEIKARVDGLIVSLLGEGSVLSDEDAAAYVRDKA</sequence>
<organism evidence="3 4">
    <name type="scientific">Kytococcus aerolatus</name>
    <dbReference type="NCBI Taxonomy" id="592308"/>
    <lineage>
        <taxon>Bacteria</taxon>
        <taxon>Bacillati</taxon>
        <taxon>Actinomycetota</taxon>
        <taxon>Actinomycetes</taxon>
        <taxon>Micrococcales</taxon>
        <taxon>Kytococcaceae</taxon>
        <taxon>Kytococcus</taxon>
    </lineage>
</organism>
<dbReference type="InterPro" id="IPR023485">
    <property type="entry name" value="Ptyr_pPase"/>
</dbReference>
<dbReference type="PANTHER" id="PTHR43428:SF1">
    <property type="entry name" value="ARSENATE REDUCTASE"/>
    <property type="match status" value="1"/>
</dbReference>
<dbReference type="Pfam" id="PF21234">
    <property type="entry name" value="Phosphatase-like_N"/>
    <property type="match status" value="1"/>
</dbReference>
<dbReference type="EMBL" id="FYEZ01000001">
    <property type="protein sequence ID" value="SNC65493.1"/>
    <property type="molecule type" value="Genomic_DNA"/>
</dbReference>
<dbReference type="NCBIfam" id="NF046112">
    <property type="entry name" value="MSMEG_6209_Nter"/>
    <property type="match status" value="1"/>
</dbReference>
<dbReference type="Gene3D" id="3.40.50.2300">
    <property type="match status" value="1"/>
</dbReference>
<evidence type="ECO:0000259" key="2">
    <source>
        <dbReference type="SMART" id="SM00226"/>
    </source>
</evidence>
<proteinExistence type="predicted"/>
<keyword evidence="4" id="KW-1185">Reference proteome</keyword>
<evidence type="ECO:0000256" key="1">
    <source>
        <dbReference type="ARBA" id="ARBA00022849"/>
    </source>
</evidence>
<dbReference type="Proteomes" id="UP000198122">
    <property type="component" value="Unassembled WGS sequence"/>
</dbReference>
<dbReference type="RefSeq" id="WP_088818193.1">
    <property type="nucleotide sequence ID" value="NZ_FYEZ01000001.1"/>
</dbReference>
<reference evidence="3 4" key="1">
    <citation type="submission" date="2017-06" db="EMBL/GenBank/DDBJ databases">
        <authorList>
            <person name="Kim H.J."/>
            <person name="Triplett B.A."/>
        </authorList>
    </citation>
    <scope>NUCLEOTIDE SEQUENCE [LARGE SCALE GENOMIC DNA]</scope>
    <source>
        <strain evidence="3 4">DSM 22179</strain>
    </source>
</reference>
<keyword evidence="1" id="KW-0059">Arsenical resistance</keyword>
<dbReference type="PANTHER" id="PTHR43428">
    <property type="entry name" value="ARSENATE REDUCTASE"/>
    <property type="match status" value="1"/>
</dbReference>
<dbReference type="GO" id="GO:0046685">
    <property type="term" value="P:response to arsenic-containing substance"/>
    <property type="evidence" value="ECO:0007669"/>
    <property type="project" value="UniProtKB-KW"/>
</dbReference>
<evidence type="ECO:0000313" key="4">
    <source>
        <dbReference type="Proteomes" id="UP000198122"/>
    </source>
</evidence>
<feature type="domain" description="Phosphotyrosine protein phosphatase I" evidence="2">
    <location>
        <begin position="79"/>
        <end position="203"/>
    </location>
</feature>
<dbReference type="InterPro" id="IPR048716">
    <property type="entry name" value="Phosphatase-like_N"/>
</dbReference>
<dbReference type="OrthoDB" id="9799372at2"/>
<dbReference type="SMART" id="SM00226">
    <property type="entry name" value="LMWPc"/>
    <property type="match status" value="1"/>
</dbReference>